<reference evidence="1" key="2">
    <citation type="journal article" date="2015" name="Data Brief">
        <title>Shoot transcriptome of the giant reed, Arundo donax.</title>
        <authorList>
            <person name="Barrero R.A."/>
            <person name="Guerrero F.D."/>
            <person name="Moolhuijzen P."/>
            <person name="Goolsby J.A."/>
            <person name="Tidwell J."/>
            <person name="Bellgard S.E."/>
            <person name="Bellgard M.I."/>
        </authorList>
    </citation>
    <scope>NUCLEOTIDE SEQUENCE</scope>
    <source>
        <tissue evidence="1">Shoot tissue taken approximately 20 cm above the soil surface</tissue>
    </source>
</reference>
<organism evidence="1">
    <name type="scientific">Arundo donax</name>
    <name type="common">Giant reed</name>
    <name type="synonym">Donax arundinaceus</name>
    <dbReference type="NCBI Taxonomy" id="35708"/>
    <lineage>
        <taxon>Eukaryota</taxon>
        <taxon>Viridiplantae</taxon>
        <taxon>Streptophyta</taxon>
        <taxon>Embryophyta</taxon>
        <taxon>Tracheophyta</taxon>
        <taxon>Spermatophyta</taxon>
        <taxon>Magnoliopsida</taxon>
        <taxon>Liliopsida</taxon>
        <taxon>Poales</taxon>
        <taxon>Poaceae</taxon>
        <taxon>PACMAD clade</taxon>
        <taxon>Arundinoideae</taxon>
        <taxon>Arundineae</taxon>
        <taxon>Arundo</taxon>
    </lineage>
</organism>
<accession>A0A0A8ZQ17</accession>
<evidence type="ECO:0000313" key="1">
    <source>
        <dbReference type="EMBL" id="JAD38850.1"/>
    </source>
</evidence>
<sequence>MHILEQLDNSLTMMIHKNHSNHHIIDILEKLDSSLTTAVSDYIGKQGSQGMHFNKQKQYI</sequence>
<dbReference type="AlphaFoldDB" id="A0A0A8ZQ17"/>
<dbReference type="EMBL" id="GBRH01259045">
    <property type="protein sequence ID" value="JAD38850.1"/>
    <property type="molecule type" value="Transcribed_RNA"/>
</dbReference>
<name>A0A0A8ZQ17_ARUDO</name>
<reference evidence="1" key="1">
    <citation type="submission" date="2014-09" db="EMBL/GenBank/DDBJ databases">
        <authorList>
            <person name="Magalhaes I.L.F."/>
            <person name="Oliveira U."/>
            <person name="Santos F.R."/>
            <person name="Vidigal T.H.D.A."/>
            <person name="Brescovit A.D."/>
            <person name="Santos A.J."/>
        </authorList>
    </citation>
    <scope>NUCLEOTIDE SEQUENCE</scope>
    <source>
        <tissue evidence="1">Shoot tissue taken approximately 20 cm above the soil surface</tissue>
    </source>
</reference>
<proteinExistence type="predicted"/>
<protein>
    <submittedName>
        <fullName evidence="1">Uncharacterized protein</fullName>
    </submittedName>
</protein>